<protein>
    <submittedName>
        <fullName evidence="2">Uncharacterized protein</fullName>
    </submittedName>
</protein>
<name>A0ABQ5KJ76_9EUKA</name>
<feature type="compositionally biased region" description="Acidic residues" evidence="1">
    <location>
        <begin position="108"/>
        <end position="124"/>
    </location>
</feature>
<dbReference type="Proteomes" id="UP001057375">
    <property type="component" value="Unassembled WGS sequence"/>
</dbReference>
<feature type="region of interest" description="Disordered" evidence="1">
    <location>
        <begin position="1"/>
        <end position="153"/>
    </location>
</feature>
<evidence type="ECO:0000313" key="3">
    <source>
        <dbReference type="Proteomes" id="UP001057375"/>
    </source>
</evidence>
<dbReference type="EMBL" id="BQXS01009787">
    <property type="protein sequence ID" value="GKT31951.1"/>
    <property type="molecule type" value="Genomic_DNA"/>
</dbReference>
<organism evidence="2 3">
    <name type="scientific">Aduncisulcus paluster</name>
    <dbReference type="NCBI Taxonomy" id="2918883"/>
    <lineage>
        <taxon>Eukaryota</taxon>
        <taxon>Metamonada</taxon>
        <taxon>Carpediemonas-like organisms</taxon>
        <taxon>Aduncisulcus</taxon>
    </lineage>
</organism>
<feature type="compositionally biased region" description="Low complexity" evidence="1">
    <location>
        <begin position="333"/>
        <end position="353"/>
    </location>
</feature>
<feature type="region of interest" description="Disordered" evidence="1">
    <location>
        <begin position="330"/>
        <end position="361"/>
    </location>
</feature>
<reference evidence="2" key="1">
    <citation type="submission" date="2022-03" db="EMBL/GenBank/DDBJ databases">
        <title>Draft genome sequence of Aduncisulcus paluster, a free-living microaerophilic Fornicata.</title>
        <authorList>
            <person name="Yuyama I."/>
            <person name="Kume K."/>
            <person name="Tamura T."/>
            <person name="Inagaki Y."/>
            <person name="Hashimoto T."/>
        </authorList>
    </citation>
    <scope>NUCLEOTIDE SEQUENCE</scope>
    <source>
        <strain evidence="2">NY0171</strain>
    </source>
</reference>
<sequence>MPFENEQGTEATSQSPGEMSAALETPAPEAPATETDSTPPSSSGSEAPAAGDEAPKASSLEDVIGAALDQKDPEPTDTPAAKTEDTDGEGEDGASEKTDDPENPSGEAAEDGATGEDADPDQAELDAMRPKQRKRVQQLLSQRNEARREVDSLKGDATNYQQIRTFMETNSLQDQEVAELFQLGADLKSGNPERLGKFLERVMPIVQQAMELTGQKLPADLQAQVEAGDMTEDAARTMSRTRTQAAYADAQAQRATAQMQQTQTQVSQAQITSAIEGWEQQIRQSDPDFDMKAQAMQRVAQAMVAERGLPQTPAQAVDYAKAAHAEVSKWMKSSRPAPKASRPAPTTQTAPRTGLTPAPTSLEAIIGQALDG</sequence>
<feature type="compositionally biased region" description="Basic and acidic residues" evidence="1">
    <location>
        <begin position="144"/>
        <end position="153"/>
    </location>
</feature>
<gene>
    <name evidence="2" type="ORF">ADUPG1_006258</name>
</gene>
<accession>A0ABQ5KJ76</accession>
<feature type="compositionally biased region" description="Polar residues" evidence="1">
    <location>
        <begin position="1"/>
        <end position="17"/>
    </location>
</feature>
<proteinExistence type="predicted"/>
<keyword evidence="3" id="KW-1185">Reference proteome</keyword>
<feature type="compositionally biased region" description="Low complexity" evidence="1">
    <location>
        <begin position="24"/>
        <end position="52"/>
    </location>
</feature>
<comment type="caution">
    <text evidence="2">The sequence shown here is derived from an EMBL/GenBank/DDBJ whole genome shotgun (WGS) entry which is preliminary data.</text>
</comment>
<evidence type="ECO:0000313" key="2">
    <source>
        <dbReference type="EMBL" id="GKT31951.1"/>
    </source>
</evidence>
<evidence type="ECO:0000256" key="1">
    <source>
        <dbReference type="SAM" id="MobiDB-lite"/>
    </source>
</evidence>